<proteinExistence type="predicted"/>
<name>A0A967ECE3_9PROT</name>
<gene>
    <name evidence="1" type="ORF">GOB87_04295</name>
</gene>
<comment type="caution">
    <text evidence="1">The sequence shown here is derived from an EMBL/GenBank/DDBJ whole genome shotgun (WGS) entry which is preliminary data.</text>
</comment>
<dbReference type="RefSeq" id="WP_166313313.1">
    <property type="nucleotide sequence ID" value="NZ_JAHRDV010000016.1"/>
</dbReference>
<reference evidence="1" key="1">
    <citation type="submission" date="2019-11" db="EMBL/GenBank/DDBJ databases">
        <title>Description of new Acetobacter species.</title>
        <authorList>
            <person name="Cleenwerck I."/>
            <person name="Sombolestani A.S."/>
        </authorList>
    </citation>
    <scope>NUCLEOTIDE SEQUENCE</scope>
    <source>
        <strain evidence="1">LMG 1626</strain>
    </source>
</reference>
<protein>
    <submittedName>
        <fullName evidence="1">Uncharacterized protein</fullName>
    </submittedName>
</protein>
<dbReference type="Proteomes" id="UP000597459">
    <property type="component" value="Unassembled WGS sequence"/>
</dbReference>
<evidence type="ECO:0000313" key="1">
    <source>
        <dbReference type="EMBL" id="NHO53181.1"/>
    </source>
</evidence>
<dbReference type="EMBL" id="WOTH01000005">
    <property type="protein sequence ID" value="NHO53181.1"/>
    <property type="molecule type" value="Genomic_DNA"/>
</dbReference>
<accession>A0A967ECE3</accession>
<organism evidence="1 2">
    <name type="scientific">Acetobacter estunensis</name>
    <dbReference type="NCBI Taxonomy" id="104097"/>
    <lineage>
        <taxon>Bacteria</taxon>
        <taxon>Pseudomonadati</taxon>
        <taxon>Pseudomonadota</taxon>
        <taxon>Alphaproteobacteria</taxon>
        <taxon>Acetobacterales</taxon>
        <taxon>Acetobacteraceae</taxon>
        <taxon>Acetobacter</taxon>
    </lineage>
</organism>
<keyword evidence="2" id="KW-1185">Reference proteome</keyword>
<dbReference type="AlphaFoldDB" id="A0A967ECE3"/>
<evidence type="ECO:0000313" key="2">
    <source>
        <dbReference type="Proteomes" id="UP000597459"/>
    </source>
</evidence>
<sequence length="82" mass="9154">MNDEEEVIVGYLIQRESEDGELDFWNPETKWSDDPNDAKLYESEDEADADATALQAQGGGEISVAVVIEDDGEDEDEEDEEV</sequence>